<dbReference type="InterPro" id="IPR038135">
    <property type="entry name" value="Methylthiotransferase_N_sf"/>
</dbReference>
<feature type="domain" description="Radical SAM core" evidence="9">
    <location>
        <begin position="141"/>
        <end position="374"/>
    </location>
</feature>
<reference evidence="10 11" key="1">
    <citation type="submission" date="2016-10" db="EMBL/GenBank/DDBJ databases">
        <authorList>
            <person name="de Groot N.N."/>
        </authorList>
    </citation>
    <scope>NUCLEOTIDE SEQUENCE [LARGE SCALE GENOMIC DNA]</scope>
    <source>
        <strain evidence="10 11">DSM 12130</strain>
    </source>
</reference>
<keyword evidence="3 10" id="KW-0808">Transferase</keyword>
<evidence type="ECO:0000256" key="4">
    <source>
        <dbReference type="ARBA" id="ARBA00022691"/>
    </source>
</evidence>
<dbReference type="EMBL" id="FNJI01000030">
    <property type="protein sequence ID" value="SDP63320.1"/>
    <property type="molecule type" value="Genomic_DNA"/>
</dbReference>
<dbReference type="GO" id="GO:0035598">
    <property type="term" value="F:tRNA (N(6)-L-threonylcarbamoyladenosine(37)-C(2))-methylthiotransferase activity"/>
    <property type="evidence" value="ECO:0007669"/>
    <property type="project" value="TreeGrafter"/>
</dbReference>
<dbReference type="SFLD" id="SFLDG01082">
    <property type="entry name" value="B12-binding_domain_containing"/>
    <property type="match status" value="1"/>
</dbReference>
<evidence type="ECO:0000256" key="5">
    <source>
        <dbReference type="ARBA" id="ARBA00022723"/>
    </source>
</evidence>
<dbReference type="PANTHER" id="PTHR11918">
    <property type="entry name" value="RADICAL SAM PROTEINS"/>
    <property type="match status" value="1"/>
</dbReference>
<keyword evidence="11" id="KW-1185">Reference proteome</keyword>
<dbReference type="PROSITE" id="PS01278">
    <property type="entry name" value="MTTASE_RADICAL"/>
    <property type="match status" value="1"/>
</dbReference>
<evidence type="ECO:0000259" key="8">
    <source>
        <dbReference type="PROSITE" id="PS51449"/>
    </source>
</evidence>
<proteinExistence type="predicted"/>
<dbReference type="SMART" id="SM00729">
    <property type="entry name" value="Elp3"/>
    <property type="match status" value="1"/>
</dbReference>
<dbReference type="NCBIfam" id="TIGR00089">
    <property type="entry name" value="MiaB/RimO family radical SAM methylthiotransferase"/>
    <property type="match status" value="1"/>
</dbReference>
<dbReference type="InterPro" id="IPR005839">
    <property type="entry name" value="Methylthiotransferase"/>
</dbReference>
<dbReference type="GO" id="GO:0051539">
    <property type="term" value="F:4 iron, 4 sulfur cluster binding"/>
    <property type="evidence" value="ECO:0007669"/>
    <property type="project" value="UniProtKB-KW"/>
</dbReference>
<dbReference type="STRING" id="91360.SAMN05660330_03468"/>
<dbReference type="RefSeq" id="WP_092225107.1">
    <property type="nucleotide sequence ID" value="NZ_FNJI01000030.1"/>
</dbReference>
<evidence type="ECO:0000256" key="2">
    <source>
        <dbReference type="ARBA" id="ARBA00022485"/>
    </source>
</evidence>
<accession>A0A1H0UB92</accession>
<dbReference type="NCBIfam" id="TIGR01579">
    <property type="entry name" value="MiaB-like-C"/>
    <property type="match status" value="1"/>
</dbReference>
<evidence type="ECO:0000259" key="9">
    <source>
        <dbReference type="PROSITE" id="PS51918"/>
    </source>
</evidence>
<keyword evidence="6" id="KW-0408">Iron</keyword>
<dbReference type="Gene3D" id="3.80.30.20">
    <property type="entry name" value="tm_1862 like domain"/>
    <property type="match status" value="1"/>
</dbReference>
<evidence type="ECO:0000313" key="10">
    <source>
        <dbReference type="EMBL" id="SDP63320.1"/>
    </source>
</evidence>
<keyword evidence="5" id="KW-0479">Metal-binding</keyword>
<dbReference type="Gene3D" id="3.40.50.12160">
    <property type="entry name" value="Methylthiotransferase, N-terminal domain"/>
    <property type="match status" value="1"/>
</dbReference>
<dbReference type="AlphaFoldDB" id="A0A1H0UB92"/>
<evidence type="ECO:0000256" key="6">
    <source>
        <dbReference type="ARBA" id="ARBA00023004"/>
    </source>
</evidence>
<dbReference type="InterPro" id="IPR007197">
    <property type="entry name" value="rSAM"/>
</dbReference>
<dbReference type="Pfam" id="PF04055">
    <property type="entry name" value="Radical_SAM"/>
    <property type="match status" value="1"/>
</dbReference>
<dbReference type="InterPro" id="IPR006467">
    <property type="entry name" value="MiaB-like_bact"/>
</dbReference>
<name>A0A1H0UB92_9BACT</name>
<dbReference type="GO" id="GO:0046872">
    <property type="term" value="F:metal ion binding"/>
    <property type="evidence" value="ECO:0007669"/>
    <property type="project" value="UniProtKB-KW"/>
</dbReference>
<evidence type="ECO:0000313" key="11">
    <source>
        <dbReference type="Proteomes" id="UP000199073"/>
    </source>
</evidence>
<dbReference type="Pfam" id="PF00919">
    <property type="entry name" value="UPF0004"/>
    <property type="match status" value="1"/>
</dbReference>
<dbReference type="PANTHER" id="PTHR11918:SF45">
    <property type="entry name" value="THREONYLCARBAMOYLADENOSINE TRNA METHYLTHIOTRANSFERASE"/>
    <property type="match status" value="1"/>
</dbReference>
<dbReference type="PROSITE" id="PS51449">
    <property type="entry name" value="MTTASE_N"/>
    <property type="match status" value="1"/>
</dbReference>
<dbReference type="PROSITE" id="PS51918">
    <property type="entry name" value="RADICAL_SAM"/>
    <property type="match status" value="1"/>
</dbReference>
<dbReference type="InterPro" id="IPR058240">
    <property type="entry name" value="rSAM_sf"/>
</dbReference>
<evidence type="ECO:0000256" key="7">
    <source>
        <dbReference type="ARBA" id="ARBA00023014"/>
    </source>
</evidence>
<dbReference type="InterPro" id="IPR020612">
    <property type="entry name" value="Methylthiotransferase_CS"/>
</dbReference>
<evidence type="ECO:0000256" key="3">
    <source>
        <dbReference type="ARBA" id="ARBA00022679"/>
    </source>
</evidence>
<dbReference type="SFLD" id="SFLDS00029">
    <property type="entry name" value="Radical_SAM"/>
    <property type="match status" value="1"/>
</dbReference>
<dbReference type="InterPro" id="IPR023404">
    <property type="entry name" value="rSAM_horseshoe"/>
</dbReference>
<dbReference type="InterPro" id="IPR006638">
    <property type="entry name" value="Elp3/MiaA/NifB-like_rSAM"/>
</dbReference>
<comment type="cofactor">
    <cofactor evidence="1">
        <name>[4Fe-4S] cluster</name>
        <dbReference type="ChEBI" id="CHEBI:49883"/>
    </cofactor>
</comment>
<dbReference type="InterPro" id="IPR013848">
    <property type="entry name" value="Methylthiotransferase_N"/>
</dbReference>
<keyword evidence="7" id="KW-0411">Iron-sulfur</keyword>
<gene>
    <name evidence="10" type="ORF">SAMN05660330_03468</name>
</gene>
<dbReference type="SUPFAM" id="SSF102114">
    <property type="entry name" value="Radical SAM enzymes"/>
    <property type="match status" value="1"/>
</dbReference>
<keyword evidence="2" id="KW-0004">4Fe-4S</keyword>
<protein>
    <submittedName>
        <fullName evidence="10">Threonylcarbamoyladenosine tRNA methylthiotransferase MtaB</fullName>
    </submittedName>
</protein>
<dbReference type="OrthoDB" id="9805215at2"/>
<dbReference type="SFLD" id="SFLDG01061">
    <property type="entry name" value="methylthiotransferase"/>
    <property type="match status" value="1"/>
</dbReference>
<feature type="domain" description="MTTase N-terminal" evidence="8">
    <location>
        <begin position="2"/>
        <end position="118"/>
    </location>
</feature>
<evidence type="ECO:0000256" key="1">
    <source>
        <dbReference type="ARBA" id="ARBA00001966"/>
    </source>
</evidence>
<keyword evidence="4" id="KW-0949">S-adenosyl-L-methionine</keyword>
<dbReference type="Proteomes" id="UP000199073">
    <property type="component" value="Unassembled WGS sequence"/>
</dbReference>
<organism evidence="10 11">
    <name type="scientific">Desulforhopalus singaporensis</name>
    <dbReference type="NCBI Taxonomy" id="91360"/>
    <lineage>
        <taxon>Bacteria</taxon>
        <taxon>Pseudomonadati</taxon>
        <taxon>Thermodesulfobacteriota</taxon>
        <taxon>Desulfobulbia</taxon>
        <taxon>Desulfobulbales</taxon>
        <taxon>Desulfocapsaceae</taxon>
        <taxon>Desulforhopalus</taxon>
    </lineage>
</organism>
<sequence length="435" mass="48924">MKKVLITTLGCKVNQFESASFQTGFEERGFTVVRSGSDADLVVINTCAVTASAGAQSRQSIRQALRKNPDADIIITGCYAEIGARELENEKELLGRRYTIIGNSEKDRLVNSAFTRSNIEPPAPGAILQAKDICRLPVRRFGDRSRAYLRVQDGCDSFCTYCIVPFTRGPSRSLPLAEVIEQAKIFHEQGHKEIVLTGIHLGYYGHDLEPKQDITSLLDLLTRATPEVYYRISSLEPIEISRQLLQLMAERSNIQPHLHIPLQSGDDSILKKMNRRYTTDQFGDIINLCGEYLPDMAIGIDILAGFPGETEEHFNNGVRFLQSLDFTYLHVFPYSIRPGTEAARMKGQISQKEKEVRVAQLRLLSDRKKKLFYQNQLGTIRTVLVEGKKDRQGMLKGITDNYVAVRFKGPDSLLNTLTKVRLDTLQNDHVSATQV</sequence>